<reference evidence="1" key="1">
    <citation type="submission" date="2015-12" db="EMBL/GenBank/DDBJ databases">
        <title>Gene expression during late stages of embryo sac development: a critical building block for successful pollen-pistil interactions.</title>
        <authorList>
            <person name="Liu Y."/>
            <person name="Joly V."/>
            <person name="Sabar M."/>
            <person name="Matton D.P."/>
        </authorList>
    </citation>
    <scope>NUCLEOTIDE SEQUENCE</scope>
</reference>
<organism evidence="1">
    <name type="scientific">Solanum chacoense</name>
    <name type="common">Chaco potato</name>
    <dbReference type="NCBI Taxonomy" id="4108"/>
    <lineage>
        <taxon>Eukaryota</taxon>
        <taxon>Viridiplantae</taxon>
        <taxon>Streptophyta</taxon>
        <taxon>Embryophyta</taxon>
        <taxon>Tracheophyta</taxon>
        <taxon>Spermatophyta</taxon>
        <taxon>Magnoliopsida</taxon>
        <taxon>eudicotyledons</taxon>
        <taxon>Gunneridae</taxon>
        <taxon>Pentapetalae</taxon>
        <taxon>asterids</taxon>
        <taxon>lamiids</taxon>
        <taxon>Solanales</taxon>
        <taxon>Solanaceae</taxon>
        <taxon>Solanoideae</taxon>
        <taxon>Solaneae</taxon>
        <taxon>Solanum</taxon>
    </lineage>
</organism>
<evidence type="ECO:0000313" key="1">
    <source>
        <dbReference type="EMBL" id="JAP12812.1"/>
    </source>
</evidence>
<sequence>MKYFYGNSSLSLCYGTRKPILCDYTDADIVDDVDIRKSTLGYLITCVRKVVSWNSRLQKMCVCLIALLK</sequence>
<proteinExistence type="predicted"/>
<accession>A0A0V0GXF7</accession>
<name>A0A0V0GXF7_SOLCH</name>
<dbReference type="AlphaFoldDB" id="A0A0V0GXF7"/>
<dbReference type="EMBL" id="GEDG01029014">
    <property type="protein sequence ID" value="JAP12812.1"/>
    <property type="molecule type" value="Transcribed_RNA"/>
</dbReference>
<protein>
    <submittedName>
        <fullName evidence="1">Putative ovule protein</fullName>
    </submittedName>
</protein>